<comment type="caution">
    <text evidence="1">The sequence shown here is derived from an EMBL/GenBank/DDBJ whole genome shotgun (WGS) entry which is preliminary data.</text>
</comment>
<gene>
    <name evidence="1" type="ORF">QAD02_002939</name>
</gene>
<sequence>MEVPTEIIETLALGPKFSQPSSLEKISTIETVKNIEKLLDTYELDEQLAWTLRSHIVGNIYTQTKKPIPHITQESRISTRKIKAAREFARDNKIMFTMADKGNITVAMESDTYREKMKDLLSDKNTYSVVKKKPLSDLQSKHEKMEYDYLTLEHKSLAV</sequence>
<name>A0ACC2NKB0_9HYME</name>
<evidence type="ECO:0000313" key="1">
    <source>
        <dbReference type="EMBL" id="KAJ8671680.1"/>
    </source>
</evidence>
<keyword evidence="2" id="KW-1185">Reference proteome</keyword>
<evidence type="ECO:0000313" key="2">
    <source>
        <dbReference type="Proteomes" id="UP001239111"/>
    </source>
</evidence>
<accession>A0ACC2NKB0</accession>
<reference evidence="1" key="1">
    <citation type="submission" date="2023-04" db="EMBL/GenBank/DDBJ databases">
        <title>A chromosome-level genome assembly of the parasitoid wasp Eretmocerus hayati.</title>
        <authorList>
            <person name="Zhong Y."/>
            <person name="Liu S."/>
            <person name="Liu Y."/>
        </authorList>
    </citation>
    <scope>NUCLEOTIDE SEQUENCE</scope>
    <source>
        <strain evidence="1">ZJU_SS_LIU_2023</strain>
    </source>
</reference>
<dbReference type="Proteomes" id="UP001239111">
    <property type="component" value="Chromosome 3"/>
</dbReference>
<organism evidence="1 2">
    <name type="scientific">Eretmocerus hayati</name>
    <dbReference type="NCBI Taxonomy" id="131215"/>
    <lineage>
        <taxon>Eukaryota</taxon>
        <taxon>Metazoa</taxon>
        <taxon>Ecdysozoa</taxon>
        <taxon>Arthropoda</taxon>
        <taxon>Hexapoda</taxon>
        <taxon>Insecta</taxon>
        <taxon>Pterygota</taxon>
        <taxon>Neoptera</taxon>
        <taxon>Endopterygota</taxon>
        <taxon>Hymenoptera</taxon>
        <taxon>Apocrita</taxon>
        <taxon>Proctotrupomorpha</taxon>
        <taxon>Chalcidoidea</taxon>
        <taxon>Aphelinidae</taxon>
        <taxon>Aphelininae</taxon>
        <taxon>Eretmocerus</taxon>
    </lineage>
</organism>
<dbReference type="EMBL" id="CM056743">
    <property type="protein sequence ID" value="KAJ8671680.1"/>
    <property type="molecule type" value="Genomic_DNA"/>
</dbReference>
<proteinExistence type="predicted"/>
<protein>
    <submittedName>
        <fullName evidence="1">Uncharacterized protein</fullName>
    </submittedName>
</protein>